<feature type="compositionally biased region" description="Basic and acidic residues" evidence="8">
    <location>
        <begin position="1"/>
        <end position="18"/>
    </location>
</feature>
<dbReference type="Pfam" id="PF08700">
    <property type="entry name" value="VPS51_Exo84_N"/>
    <property type="match status" value="1"/>
</dbReference>
<name>A0A068RU30_9FUNG</name>
<proteinExistence type="inferred from homology"/>
<keyword evidence="6" id="KW-0333">Golgi apparatus</keyword>
<dbReference type="GO" id="GO:0017119">
    <property type="term" value="C:Golgi transport complex"/>
    <property type="evidence" value="ECO:0007669"/>
    <property type="project" value="InterPro"/>
</dbReference>
<organism evidence="9 10">
    <name type="scientific">Lichtheimia corymbifera JMRC:FSU:9682</name>
    <dbReference type="NCBI Taxonomy" id="1263082"/>
    <lineage>
        <taxon>Eukaryota</taxon>
        <taxon>Fungi</taxon>
        <taxon>Fungi incertae sedis</taxon>
        <taxon>Mucoromycota</taxon>
        <taxon>Mucoromycotina</taxon>
        <taxon>Mucoromycetes</taxon>
        <taxon>Mucorales</taxon>
        <taxon>Lichtheimiaceae</taxon>
        <taxon>Lichtheimia</taxon>
    </lineage>
</organism>
<keyword evidence="4" id="KW-0813">Transport</keyword>
<evidence type="ECO:0000256" key="7">
    <source>
        <dbReference type="ARBA" id="ARBA00023136"/>
    </source>
</evidence>
<evidence type="ECO:0000256" key="8">
    <source>
        <dbReference type="SAM" id="MobiDB-lite"/>
    </source>
</evidence>
<dbReference type="OrthoDB" id="46189at2759"/>
<keyword evidence="10" id="KW-1185">Reference proteome</keyword>
<protein>
    <recommendedName>
        <fullName evidence="3">Conserved oligomeric Golgi complex subunit 1</fullName>
    </recommendedName>
</protein>
<evidence type="ECO:0000256" key="5">
    <source>
        <dbReference type="ARBA" id="ARBA00022927"/>
    </source>
</evidence>
<evidence type="ECO:0000256" key="2">
    <source>
        <dbReference type="ARBA" id="ARBA00006653"/>
    </source>
</evidence>
<evidence type="ECO:0000256" key="6">
    <source>
        <dbReference type="ARBA" id="ARBA00023034"/>
    </source>
</evidence>
<accession>A0A068RU30</accession>
<dbReference type="GO" id="GO:0006891">
    <property type="term" value="P:intra-Golgi vesicle-mediated transport"/>
    <property type="evidence" value="ECO:0007669"/>
    <property type="project" value="InterPro"/>
</dbReference>
<comment type="caution">
    <text evidence="9">The sequence shown here is derived from an EMBL/GenBank/DDBJ whole genome shotgun (WGS) entry which is preliminary data.</text>
</comment>
<dbReference type="AlphaFoldDB" id="A0A068RU30"/>
<evidence type="ECO:0000256" key="1">
    <source>
        <dbReference type="ARBA" id="ARBA00004395"/>
    </source>
</evidence>
<sequence length="843" mass="95561">MAKSPQVKDDSTVEHNDDPDQLFVEASVAEVRAIEKRTRGDIETQKQELRSMVGEQYLELISAADAIVAMNKNAHAVLDKLDSMQTACDISTIKKRAEAVRSDQYEKGHNQKRQHLFALAALIKSLADVPEQIWHALENHRYLHAARLYAIAKRVHDTDMGFVDVQAAFPVVQRQWDAVSFFLPQIIQKSTAFLRIPDQTSESVAEILLSLMLLDGQVYLGTMEQLLEIRMAAINDMVSSKEHRLPYQLKEIIQLVQRTLVHVYEIYLQRPLLVNCVEQLQDNFMMGSSSSSSLPAITRVFAPSTNVHLLMRYLPENVQSYTPQLETGQPLLPGDIRQFAQAWIQNVEELLEGHLDTMLEQADTHQTLIQIRSRVWDLLETAESNHRRSGIVLETKGASWKETCEGLLERPYSLWDNMLRDPFNRHAKKLIDTRCQALAKQPHTLISKRIQAKEACPVALDTTTLPLPTSSSSDAIQTFIKSLSDASQGRHRLIKETQAAFDGALQAMRGDVEHHMTFSDKHSFQCKTDTASIKEYFESSCANAISEYTSGLRKLLDELHSWTDEKAANDMGIFIGRLANAIAISSKELPRALTLNRPSTLGTLELRSGIDKDPRVKKLQEELIATYHQAHDSWVSMVSSKFGHALQKGLSENQWNDQCAAALLWSNVGDDVHLPIQATNGVERAVYQVCQELRRVNSTMLNKTIMQTLKRKLTETMTTTFRAFKPELTEKGAIQLIFDMYFTNLVLQDGIVTEEMKQCIENTREHIDPINWATFEPHFLPSVERFCLKQTLILGILTRPNRETYERTRKTTATSNQQHNVVPLAPQAPRFTLLPIGHLSLRA</sequence>
<dbReference type="PANTHER" id="PTHR31658:SF0">
    <property type="entry name" value="CONSERVED OLIGOMERIC GOLGI COMPLEX SUBUNIT 1"/>
    <property type="match status" value="1"/>
</dbReference>
<comment type="similarity">
    <text evidence="2">Belongs to the COG1 family.</text>
</comment>
<gene>
    <name evidence="9" type="ORF">LCOR_03933.1</name>
</gene>
<evidence type="ECO:0000256" key="3">
    <source>
        <dbReference type="ARBA" id="ARBA00020978"/>
    </source>
</evidence>
<dbReference type="VEuPathDB" id="FungiDB:LCOR_03933.1"/>
<evidence type="ECO:0000313" key="10">
    <source>
        <dbReference type="Proteomes" id="UP000027586"/>
    </source>
</evidence>
<dbReference type="Proteomes" id="UP000027586">
    <property type="component" value="Unassembled WGS sequence"/>
</dbReference>
<feature type="region of interest" description="Disordered" evidence="8">
    <location>
        <begin position="1"/>
        <end position="21"/>
    </location>
</feature>
<comment type="subcellular location">
    <subcellularLocation>
        <location evidence="1">Golgi apparatus membrane</location>
        <topology evidence="1">Peripheral membrane protein</topology>
    </subcellularLocation>
</comment>
<dbReference type="GO" id="GO:0015031">
    <property type="term" value="P:protein transport"/>
    <property type="evidence" value="ECO:0007669"/>
    <property type="project" value="UniProtKB-KW"/>
</dbReference>
<keyword evidence="7" id="KW-0472">Membrane</keyword>
<evidence type="ECO:0000313" key="9">
    <source>
        <dbReference type="EMBL" id="CDH52466.1"/>
    </source>
</evidence>
<evidence type="ECO:0000256" key="4">
    <source>
        <dbReference type="ARBA" id="ARBA00022448"/>
    </source>
</evidence>
<dbReference type="InterPro" id="IPR033370">
    <property type="entry name" value="COG1"/>
</dbReference>
<dbReference type="GO" id="GO:0000139">
    <property type="term" value="C:Golgi membrane"/>
    <property type="evidence" value="ECO:0007669"/>
    <property type="project" value="UniProtKB-SubCell"/>
</dbReference>
<reference evidence="9" key="1">
    <citation type="submission" date="2013-08" db="EMBL/GenBank/DDBJ databases">
        <title>Gene expansion shapes genome architecture in the human pathogen Lichtheimia corymbifera: an evolutionary genomics analysis in the ancient terrestrial Mucorales (Mucoromycotina).</title>
        <authorList>
            <person name="Schwartze V.U."/>
            <person name="Winter S."/>
            <person name="Shelest E."/>
            <person name="Marcet-Houben M."/>
            <person name="Horn F."/>
            <person name="Wehner S."/>
            <person name="Hoffmann K."/>
            <person name="Riege K."/>
            <person name="Sammeth M."/>
            <person name="Nowrousian M."/>
            <person name="Valiante V."/>
            <person name="Linde J."/>
            <person name="Jacobsen I.D."/>
            <person name="Marz M."/>
            <person name="Brakhage A.A."/>
            <person name="Gabaldon T."/>
            <person name="Bocker S."/>
            <person name="Voigt K."/>
        </authorList>
    </citation>
    <scope>NUCLEOTIDE SEQUENCE [LARGE SCALE GENOMIC DNA]</scope>
    <source>
        <strain evidence="9">FSU 9682</strain>
    </source>
</reference>
<dbReference type="PANTHER" id="PTHR31658">
    <property type="entry name" value="CONSERVED OLIGOMERIC GOLGI COMPLEX SUBUNIT 1"/>
    <property type="match status" value="1"/>
</dbReference>
<keyword evidence="5" id="KW-0653">Protein transport</keyword>
<dbReference type="EMBL" id="CBTN010000013">
    <property type="protein sequence ID" value="CDH52466.1"/>
    <property type="molecule type" value="Genomic_DNA"/>
</dbReference>
<dbReference type="STRING" id="1263082.A0A068RU30"/>